<accession>Q9QX64</accession>
<dbReference type="PROSITE" id="PS51257">
    <property type="entry name" value="PROKAR_LIPOPROTEIN"/>
    <property type="match status" value="1"/>
</dbReference>
<evidence type="ECO:0000313" key="1">
    <source>
        <dbReference type="EMBL" id="AAF14324.1"/>
    </source>
</evidence>
<reference evidence="1" key="1">
    <citation type="submission" date="1996-02" db="EMBL/GenBank/DDBJ databases">
        <authorList>
            <person name="Horowitz J."/>
        </authorList>
    </citation>
    <scope>NUCLEOTIDE SEQUENCE</scope>
</reference>
<dbReference type="EMBL" id="U48620">
    <property type="protein sequence ID" value="AAF14324.1"/>
    <property type="molecule type" value="Genomic_DNA"/>
</dbReference>
<dbReference type="AlphaFoldDB" id="Q9QX64"/>
<proteinExistence type="predicted"/>
<organism evidence="1">
    <name type="scientific">Mus musculus</name>
    <name type="common">Mouse</name>
    <dbReference type="NCBI Taxonomy" id="10090"/>
    <lineage>
        <taxon>Eukaryota</taxon>
        <taxon>Metazoa</taxon>
        <taxon>Chordata</taxon>
        <taxon>Craniata</taxon>
        <taxon>Vertebrata</taxon>
        <taxon>Euteleostomi</taxon>
        <taxon>Mammalia</taxon>
        <taxon>Eutheria</taxon>
        <taxon>Euarchontoglires</taxon>
        <taxon>Glires</taxon>
        <taxon>Rodentia</taxon>
        <taxon>Myomorpha</taxon>
        <taxon>Muroidea</taxon>
        <taxon>Muridae</taxon>
        <taxon>Murinae</taxon>
        <taxon>Mus</taxon>
        <taxon>Mus</taxon>
    </lineage>
</organism>
<name>Q9QX64_MOUSE</name>
<sequence length="51" mass="5429">MPTTRVSCSNNLVCLWGLSCHSHLGNIPRLVGVTEFLGPWGLASAPHLANT</sequence>
<protein>
    <submittedName>
        <fullName evidence="1">Uncharacterized protein</fullName>
    </submittedName>
</protein>